<evidence type="ECO:0000256" key="1">
    <source>
        <dbReference type="SAM" id="MobiDB-lite"/>
    </source>
</evidence>
<name>A0ABS3THZ9_9BACT</name>
<accession>A0ABS3THZ9</accession>
<evidence type="ECO:0000313" key="3">
    <source>
        <dbReference type="Proteomes" id="UP000670527"/>
    </source>
</evidence>
<organism evidence="2 3">
    <name type="scientific">Hymenobacter defluvii</name>
    <dbReference type="NCBI Taxonomy" id="2054411"/>
    <lineage>
        <taxon>Bacteria</taxon>
        <taxon>Pseudomonadati</taxon>
        <taxon>Bacteroidota</taxon>
        <taxon>Cytophagia</taxon>
        <taxon>Cytophagales</taxon>
        <taxon>Hymenobacteraceae</taxon>
        <taxon>Hymenobacter</taxon>
    </lineage>
</organism>
<feature type="compositionally biased region" description="Pro residues" evidence="1">
    <location>
        <begin position="1"/>
        <end position="10"/>
    </location>
</feature>
<feature type="non-terminal residue" evidence="2">
    <location>
        <position position="1"/>
    </location>
</feature>
<sequence>APALPPPAPAPQEGTDALQAPLKKPHRTPLPHGARPTATPDPPPLWLLYSLQKERAFRLFRFPSSGTERW</sequence>
<dbReference type="Proteomes" id="UP000670527">
    <property type="component" value="Unassembled WGS sequence"/>
</dbReference>
<gene>
    <name evidence="2" type="ORF">J4D97_21780</name>
</gene>
<comment type="caution">
    <text evidence="2">The sequence shown here is derived from an EMBL/GenBank/DDBJ whole genome shotgun (WGS) entry which is preliminary data.</text>
</comment>
<evidence type="ECO:0000313" key="2">
    <source>
        <dbReference type="EMBL" id="MBO3273294.1"/>
    </source>
</evidence>
<keyword evidence="3" id="KW-1185">Reference proteome</keyword>
<feature type="region of interest" description="Disordered" evidence="1">
    <location>
        <begin position="1"/>
        <end position="43"/>
    </location>
</feature>
<reference evidence="2 3" key="1">
    <citation type="submission" date="2021-03" db="EMBL/GenBank/DDBJ databases">
        <authorList>
            <person name="Kim M.K."/>
        </authorList>
    </citation>
    <scope>NUCLEOTIDE SEQUENCE [LARGE SCALE GENOMIC DNA]</scope>
    <source>
        <strain evidence="2 3">BT507</strain>
    </source>
</reference>
<proteinExistence type="predicted"/>
<dbReference type="EMBL" id="JAGETX010000030">
    <property type="protein sequence ID" value="MBO3273294.1"/>
    <property type="molecule type" value="Genomic_DNA"/>
</dbReference>
<protein>
    <submittedName>
        <fullName evidence="2">Uncharacterized protein</fullName>
    </submittedName>
</protein>
<dbReference type="RefSeq" id="WP_208309430.1">
    <property type="nucleotide sequence ID" value="NZ_JAGETX010000030.1"/>
</dbReference>